<organism evidence="2 3">
    <name type="scientific">Nelumbo nucifera</name>
    <name type="common">Sacred lotus</name>
    <dbReference type="NCBI Taxonomy" id="4432"/>
    <lineage>
        <taxon>Eukaryota</taxon>
        <taxon>Viridiplantae</taxon>
        <taxon>Streptophyta</taxon>
        <taxon>Embryophyta</taxon>
        <taxon>Tracheophyta</taxon>
        <taxon>Spermatophyta</taxon>
        <taxon>Magnoliopsida</taxon>
        <taxon>Proteales</taxon>
        <taxon>Nelumbonaceae</taxon>
        <taxon>Nelumbo</taxon>
    </lineage>
</organism>
<dbReference type="AlphaFoldDB" id="A0A822XWG8"/>
<feature type="compositionally biased region" description="Basic and acidic residues" evidence="1">
    <location>
        <begin position="31"/>
        <end position="42"/>
    </location>
</feature>
<reference evidence="2 3" key="1">
    <citation type="journal article" date="2020" name="Mol. Biol. Evol.">
        <title>Distinct Expression and Methylation Patterns for Genes with Different Fates following a Single Whole-Genome Duplication in Flowering Plants.</title>
        <authorList>
            <person name="Shi T."/>
            <person name="Rahmani R.S."/>
            <person name="Gugger P.F."/>
            <person name="Wang M."/>
            <person name="Li H."/>
            <person name="Zhang Y."/>
            <person name="Li Z."/>
            <person name="Wang Q."/>
            <person name="Van de Peer Y."/>
            <person name="Marchal K."/>
            <person name="Chen J."/>
        </authorList>
    </citation>
    <scope>NUCLEOTIDE SEQUENCE [LARGE SCALE GENOMIC DNA]</scope>
    <source>
        <tissue evidence="2">Leaf</tissue>
    </source>
</reference>
<comment type="caution">
    <text evidence="2">The sequence shown here is derived from an EMBL/GenBank/DDBJ whole genome shotgun (WGS) entry which is preliminary data.</text>
</comment>
<evidence type="ECO:0000256" key="1">
    <source>
        <dbReference type="SAM" id="MobiDB-lite"/>
    </source>
</evidence>
<proteinExistence type="predicted"/>
<feature type="compositionally biased region" description="Polar residues" evidence="1">
    <location>
        <begin position="20"/>
        <end position="30"/>
    </location>
</feature>
<dbReference type="EMBL" id="DUZY01000001">
    <property type="protein sequence ID" value="DAD24352.1"/>
    <property type="molecule type" value="Genomic_DNA"/>
</dbReference>
<evidence type="ECO:0000313" key="3">
    <source>
        <dbReference type="Proteomes" id="UP000607653"/>
    </source>
</evidence>
<accession>A0A822XWG8</accession>
<name>A0A822XWG8_NELNU</name>
<gene>
    <name evidence="2" type="ORF">HUJ06_025816</name>
</gene>
<keyword evidence="3" id="KW-1185">Reference proteome</keyword>
<evidence type="ECO:0000313" key="2">
    <source>
        <dbReference type="EMBL" id="DAD24352.1"/>
    </source>
</evidence>
<dbReference type="Proteomes" id="UP000607653">
    <property type="component" value="Unassembled WGS sequence"/>
</dbReference>
<feature type="region of interest" description="Disordered" evidence="1">
    <location>
        <begin position="1"/>
        <end position="59"/>
    </location>
</feature>
<protein>
    <submittedName>
        <fullName evidence="2">Uncharacterized protein</fullName>
    </submittedName>
</protein>
<sequence length="109" mass="12450">MSLLRDLLPMVPTPHMSLSPWRSQSKLNGNKKNDPKDKEYRRRCNRVSNGERKRAADGGLTLAADMRERGGERSCSGVGQSLQDEELQQCCSGHRRSELRIALARRRTW</sequence>